<feature type="transmembrane region" description="Helical" evidence="1">
    <location>
        <begin position="322"/>
        <end position="340"/>
    </location>
</feature>
<keyword evidence="1" id="KW-0472">Membrane</keyword>
<evidence type="ECO:0000256" key="1">
    <source>
        <dbReference type="SAM" id="Phobius"/>
    </source>
</evidence>
<dbReference type="AlphaFoldDB" id="A0A2V1JVS3"/>
<comment type="caution">
    <text evidence="2">The sequence shown here is derived from an EMBL/GenBank/DDBJ whole genome shotgun (WGS) entry which is preliminary data.</text>
</comment>
<reference evidence="2 3" key="1">
    <citation type="submission" date="2014-09" db="EMBL/GenBank/DDBJ databases">
        <title>Butyrate-producing bacteria isolated from human gut.</title>
        <authorList>
            <person name="Zhang Q."/>
            <person name="Zhao L."/>
        </authorList>
    </citation>
    <scope>NUCLEOTIDE SEQUENCE [LARGE SCALE GENOMIC DNA]</scope>
    <source>
        <strain evidence="2 3">21</strain>
    </source>
</reference>
<keyword evidence="3" id="KW-1185">Reference proteome</keyword>
<gene>
    <name evidence="2" type="ORF">LG34_02845</name>
</gene>
<keyword evidence="1" id="KW-1133">Transmembrane helix</keyword>
<sequence>MKILSKTKRKMLSGINKPSAGEQLYLLAFFIFLISETFSTTMFQLPGSAYTLCKAVACLLLIIKVFRFDEFSRRTFFIFVLLILEAILVYVNSGYMEVFFWVLFVMGAKNVSFKKILKVYLIVTISIVLLAFCASMLQVIENLQYTRGDGKRVRNSFGAIYTTDFASHIFMITMSAFYLLKDKLKTWHFILGAVVGVLVYWFCNTRLDMGCLFLMLICFYCISQRYVANGRNIFSTGKAKKALPYSMPIAAGFMFVVSYFYSSGNPIFLALDSFMSTRLKLGHKGLMKYGMTLFGQSIKMVGNGGTTKISASQYFFIDCSYLYIFLRYGVFFLLITLAVYMMCCKKFQNDPYFIVVIILISINCMIAHHIIELTYNPFALALFATAPHLEQRYCRSNNNKWSRLNLLK</sequence>
<dbReference type="Proteomes" id="UP000245288">
    <property type="component" value="Unassembled WGS sequence"/>
</dbReference>
<feature type="transmembrane region" description="Helical" evidence="1">
    <location>
        <begin position="49"/>
        <end position="66"/>
    </location>
</feature>
<organism evidence="2 3">
    <name type="scientific">Eubacterium ramulus</name>
    <dbReference type="NCBI Taxonomy" id="39490"/>
    <lineage>
        <taxon>Bacteria</taxon>
        <taxon>Bacillati</taxon>
        <taxon>Bacillota</taxon>
        <taxon>Clostridia</taxon>
        <taxon>Eubacteriales</taxon>
        <taxon>Eubacteriaceae</taxon>
        <taxon>Eubacterium</taxon>
    </lineage>
</organism>
<name>A0A2V1JVS3_EUBRA</name>
<evidence type="ECO:0008006" key="4">
    <source>
        <dbReference type="Google" id="ProtNLM"/>
    </source>
</evidence>
<protein>
    <recommendedName>
        <fullName evidence="4">Lipid A core-O-antigen ligase and related enzymes</fullName>
    </recommendedName>
</protein>
<feature type="transmembrane region" description="Helical" evidence="1">
    <location>
        <begin position="158"/>
        <end position="180"/>
    </location>
</feature>
<feature type="transmembrane region" description="Helical" evidence="1">
    <location>
        <begin position="248"/>
        <end position="274"/>
    </location>
</feature>
<feature type="transmembrane region" description="Helical" evidence="1">
    <location>
        <begin position="116"/>
        <end position="137"/>
    </location>
</feature>
<feature type="transmembrane region" description="Helical" evidence="1">
    <location>
        <begin position="210"/>
        <end position="228"/>
    </location>
</feature>
<feature type="transmembrane region" description="Helical" evidence="1">
    <location>
        <begin position="78"/>
        <end position="104"/>
    </location>
</feature>
<dbReference type="EMBL" id="JRFU01000028">
    <property type="protein sequence ID" value="PWE87585.1"/>
    <property type="molecule type" value="Genomic_DNA"/>
</dbReference>
<accession>A0A2V1JVS3</accession>
<evidence type="ECO:0000313" key="3">
    <source>
        <dbReference type="Proteomes" id="UP000245288"/>
    </source>
</evidence>
<keyword evidence="1" id="KW-0812">Transmembrane</keyword>
<proteinExistence type="predicted"/>
<evidence type="ECO:0000313" key="2">
    <source>
        <dbReference type="EMBL" id="PWE87585.1"/>
    </source>
</evidence>
<feature type="transmembrane region" description="Helical" evidence="1">
    <location>
        <begin position="352"/>
        <end position="371"/>
    </location>
</feature>
<feature type="transmembrane region" description="Helical" evidence="1">
    <location>
        <begin position="186"/>
        <end position="203"/>
    </location>
</feature>